<accession>A0A4Q0I3Q4</accession>
<keyword evidence="1 3" id="KW-0812">Transmembrane</keyword>
<sequence>MNNSNRANATRKIAINGMMIALVFLATYVTKIPTAVGPFNLGDSVIIITAVFLGRKSGFLAGAIGSSIADIAMGYQYFAPVTFVVKGLEGFVAGFIVYALSKRFKEKGHVIILVASIVASIVMVSGYFFSELYVMKIFDDTMGMAAALRDLPVNLVQGGVCAVVGYLLSVALERFKITKYIPN</sequence>
<gene>
    <name evidence="4" type="ORF">EFD62_12625</name>
</gene>
<dbReference type="Pfam" id="PF07155">
    <property type="entry name" value="ECF-ribofla_trS"/>
    <property type="match status" value="1"/>
</dbReference>
<protein>
    <submittedName>
        <fullName evidence="4">ECF transporter S component</fullName>
    </submittedName>
</protein>
<reference evidence="5" key="1">
    <citation type="submission" date="2018-11" db="EMBL/GenBank/DDBJ databases">
        <title>Genome sequencing of a novel mesophilic and cellulolytic organism within the genus Hungateiclostridium.</title>
        <authorList>
            <person name="Rettenmaier R."/>
            <person name="Liebl W."/>
            <person name="Zverlov V."/>
        </authorList>
    </citation>
    <scope>NUCLEOTIDE SEQUENCE [LARGE SCALE GENOMIC DNA]</scope>
    <source>
        <strain evidence="5">N2K1</strain>
    </source>
</reference>
<evidence type="ECO:0000313" key="5">
    <source>
        <dbReference type="Proteomes" id="UP000289166"/>
    </source>
</evidence>
<keyword evidence="2 3" id="KW-1133">Transmembrane helix</keyword>
<feature type="transmembrane region" description="Helical" evidence="3">
    <location>
        <begin position="83"/>
        <end position="100"/>
    </location>
</feature>
<feature type="transmembrane region" description="Helical" evidence="3">
    <location>
        <begin position="12"/>
        <end position="29"/>
    </location>
</feature>
<proteinExistence type="predicted"/>
<dbReference type="GO" id="GO:0016020">
    <property type="term" value="C:membrane"/>
    <property type="evidence" value="ECO:0007669"/>
    <property type="project" value="InterPro"/>
</dbReference>
<dbReference type="RefSeq" id="WP_069196168.1">
    <property type="nucleotide sequence ID" value="NZ_RLII01000019.1"/>
</dbReference>
<dbReference type="Gene3D" id="1.10.1760.20">
    <property type="match status" value="1"/>
</dbReference>
<dbReference type="OrthoDB" id="411368at2"/>
<dbReference type="AlphaFoldDB" id="A0A4Q0I3Q4"/>
<evidence type="ECO:0000313" key="4">
    <source>
        <dbReference type="EMBL" id="RXE58387.1"/>
    </source>
</evidence>
<keyword evidence="3" id="KW-0472">Membrane</keyword>
<evidence type="ECO:0000256" key="2">
    <source>
        <dbReference type="ARBA" id="ARBA00022989"/>
    </source>
</evidence>
<evidence type="ECO:0000256" key="1">
    <source>
        <dbReference type="ARBA" id="ARBA00022692"/>
    </source>
</evidence>
<dbReference type="InterPro" id="IPR009825">
    <property type="entry name" value="ECF_substrate-spec-like"/>
</dbReference>
<feature type="transmembrane region" description="Helical" evidence="3">
    <location>
        <begin position="112"/>
        <end position="135"/>
    </location>
</feature>
<feature type="transmembrane region" description="Helical" evidence="3">
    <location>
        <begin position="155"/>
        <end position="172"/>
    </location>
</feature>
<organism evidence="4 5">
    <name type="scientific">Acetivibrio mesophilus</name>
    <dbReference type="NCBI Taxonomy" id="2487273"/>
    <lineage>
        <taxon>Bacteria</taxon>
        <taxon>Bacillati</taxon>
        <taxon>Bacillota</taxon>
        <taxon>Clostridia</taxon>
        <taxon>Eubacteriales</taxon>
        <taxon>Oscillospiraceae</taxon>
        <taxon>Acetivibrio</taxon>
    </lineage>
</organism>
<dbReference type="PANTHER" id="PTHR37815">
    <property type="entry name" value="UPF0397 PROTEIN BC_2624-RELATED"/>
    <property type="match status" value="1"/>
</dbReference>
<keyword evidence="5" id="KW-1185">Reference proteome</keyword>
<name>A0A4Q0I3Q4_9FIRM</name>
<evidence type="ECO:0000256" key="3">
    <source>
        <dbReference type="SAM" id="Phobius"/>
    </source>
</evidence>
<comment type="caution">
    <text evidence="4">The sequence shown here is derived from an EMBL/GenBank/DDBJ whole genome shotgun (WGS) entry which is preliminary data.</text>
</comment>
<dbReference type="EMBL" id="RLII01000019">
    <property type="protein sequence ID" value="RXE58387.1"/>
    <property type="molecule type" value="Genomic_DNA"/>
</dbReference>
<dbReference type="Proteomes" id="UP000289166">
    <property type="component" value="Unassembled WGS sequence"/>
</dbReference>
<dbReference type="PANTHER" id="PTHR37815:SF3">
    <property type="entry name" value="UPF0397 PROTEIN SPR0429"/>
    <property type="match status" value="1"/>
</dbReference>